<accession>A0A5E4NRD6</accession>
<proteinExistence type="predicted"/>
<sequence length="249" mass="28865">MLQSIILGKKIEINVTAARKSMLKLYHKRWRHQNKRHVKKLLAKEKDIQIIVDREICEACVYSKAHCLPFEQEKVDGKSPSELWMGQKLRTSHLHIIGSTCYFYVFTEKNKKTDQKAEDIIFQEKISDFENKEIALLNGSVHEKEDEDRLVSNDFFEDKVTLEHDTSTYEKYRTDGFVCETEYPEKFQEALDSSQSTEWKKATNPDGGVDKYKASDEVLVVLQRLADQPLMCSLNIQVAQPLGSVNDKE</sequence>
<reference evidence="1 2" key="1">
    <citation type="submission" date="2019-08" db="EMBL/GenBank/DDBJ databases">
        <authorList>
            <person name="Alioto T."/>
            <person name="Alioto T."/>
            <person name="Gomez Garrido J."/>
        </authorList>
    </citation>
    <scope>NUCLEOTIDE SEQUENCE [LARGE SCALE GENOMIC DNA]</scope>
</reference>
<evidence type="ECO:0000313" key="2">
    <source>
        <dbReference type="Proteomes" id="UP000325440"/>
    </source>
</evidence>
<dbReference type="Proteomes" id="UP000325440">
    <property type="component" value="Unassembled WGS sequence"/>
</dbReference>
<evidence type="ECO:0000313" key="1">
    <source>
        <dbReference type="EMBL" id="VVC45114.1"/>
    </source>
</evidence>
<organism evidence="1 2">
    <name type="scientific">Cinara cedri</name>
    <dbReference type="NCBI Taxonomy" id="506608"/>
    <lineage>
        <taxon>Eukaryota</taxon>
        <taxon>Metazoa</taxon>
        <taxon>Ecdysozoa</taxon>
        <taxon>Arthropoda</taxon>
        <taxon>Hexapoda</taxon>
        <taxon>Insecta</taxon>
        <taxon>Pterygota</taxon>
        <taxon>Neoptera</taxon>
        <taxon>Paraneoptera</taxon>
        <taxon>Hemiptera</taxon>
        <taxon>Sternorrhyncha</taxon>
        <taxon>Aphidomorpha</taxon>
        <taxon>Aphidoidea</taxon>
        <taxon>Aphididae</taxon>
        <taxon>Lachninae</taxon>
        <taxon>Cinara</taxon>
    </lineage>
</organism>
<dbReference type="EMBL" id="CABPRJ010002394">
    <property type="protein sequence ID" value="VVC45114.1"/>
    <property type="molecule type" value="Genomic_DNA"/>
</dbReference>
<name>A0A5E4NRD6_9HEMI</name>
<keyword evidence="2" id="KW-1185">Reference proteome</keyword>
<protein>
    <submittedName>
        <fullName evidence="1">Uncharacterized protein</fullName>
    </submittedName>
</protein>
<dbReference type="AlphaFoldDB" id="A0A5E4NRD6"/>
<gene>
    <name evidence="1" type="ORF">CINCED_3A012230</name>
</gene>
<dbReference type="OrthoDB" id="6629252at2759"/>